<name>A0A448XPU0_9PLAT</name>
<evidence type="ECO:0000313" key="3">
    <source>
        <dbReference type="Proteomes" id="UP000784294"/>
    </source>
</evidence>
<feature type="region of interest" description="Disordered" evidence="1">
    <location>
        <begin position="69"/>
        <end position="95"/>
    </location>
</feature>
<evidence type="ECO:0000313" key="2">
    <source>
        <dbReference type="EMBL" id="VEL41892.1"/>
    </source>
</evidence>
<sequence>MKLEDEPAPIDLSTRGRVSVVADELDAGWSWPAGDKRANTLAGAIPTPTLQVPILTQLLQKHADAWTSSDKRAATVDGGNETSGGSFRSIYNFGE</sequence>
<accession>A0A448XPU0</accession>
<reference evidence="2" key="1">
    <citation type="submission" date="2018-11" db="EMBL/GenBank/DDBJ databases">
        <authorList>
            <consortium name="Pathogen Informatics"/>
        </authorList>
    </citation>
    <scope>NUCLEOTIDE SEQUENCE</scope>
</reference>
<comment type="caution">
    <text evidence="2">The sequence shown here is derived from an EMBL/GenBank/DDBJ whole genome shotgun (WGS) entry which is preliminary data.</text>
</comment>
<protein>
    <submittedName>
        <fullName evidence="2">Uncharacterized protein</fullName>
    </submittedName>
</protein>
<evidence type="ECO:0000256" key="1">
    <source>
        <dbReference type="SAM" id="MobiDB-lite"/>
    </source>
</evidence>
<gene>
    <name evidence="2" type="ORF">PXEA_LOCUS35332</name>
</gene>
<keyword evidence="3" id="KW-1185">Reference proteome</keyword>
<dbReference type="Proteomes" id="UP000784294">
    <property type="component" value="Unassembled WGS sequence"/>
</dbReference>
<dbReference type="AlphaFoldDB" id="A0A448XPU0"/>
<organism evidence="2 3">
    <name type="scientific">Protopolystoma xenopodis</name>
    <dbReference type="NCBI Taxonomy" id="117903"/>
    <lineage>
        <taxon>Eukaryota</taxon>
        <taxon>Metazoa</taxon>
        <taxon>Spiralia</taxon>
        <taxon>Lophotrochozoa</taxon>
        <taxon>Platyhelminthes</taxon>
        <taxon>Monogenea</taxon>
        <taxon>Polyopisthocotylea</taxon>
        <taxon>Polystomatidea</taxon>
        <taxon>Polystomatidae</taxon>
        <taxon>Protopolystoma</taxon>
    </lineage>
</organism>
<proteinExistence type="predicted"/>
<dbReference type="EMBL" id="CAAALY010271537">
    <property type="protein sequence ID" value="VEL41892.1"/>
    <property type="molecule type" value="Genomic_DNA"/>
</dbReference>